<dbReference type="AlphaFoldDB" id="A0A1I8FFZ3"/>
<sequence length="199" mass="22730">LVEVEVKLKRNRQQRATPAAPRRWLVSTQGRPAAASPAGAATSVVTADASPMWTVGFRCRRSLRSHRAQPRRPAGPQQRRRRRGGGRRLLARIFLLHWPQFAISALGQINRWRLMMRHQPAALLLSRASLCCWSRYGRPLRWPQEFGVEDDELVQPPPPLPDWPEEPLLGTDFGFEEVQPQPPQQPLILPRVQQEVPTE</sequence>
<organism evidence="2 3">
    <name type="scientific">Macrostomum lignano</name>
    <dbReference type="NCBI Taxonomy" id="282301"/>
    <lineage>
        <taxon>Eukaryota</taxon>
        <taxon>Metazoa</taxon>
        <taxon>Spiralia</taxon>
        <taxon>Lophotrochozoa</taxon>
        <taxon>Platyhelminthes</taxon>
        <taxon>Rhabditophora</taxon>
        <taxon>Macrostomorpha</taxon>
        <taxon>Macrostomida</taxon>
        <taxon>Macrostomidae</taxon>
        <taxon>Macrostomum</taxon>
    </lineage>
</organism>
<feature type="region of interest" description="Disordered" evidence="1">
    <location>
        <begin position="173"/>
        <end position="199"/>
    </location>
</feature>
<feature type="region of interest" description="Disordered" evidence="1">
    <location>
        <begin position="63"/>
        <end position="84"/>
    </location>
</feature>
<evidence type="ECO:0000256" key="1">
    <source>
        <dbReference type="SAM" id="MobiDB-lite"/>
    </source>
</evidence>
<evidence type="ECO:0000313" key="2">
    <source>
        <dbReference type="Proteomes" id="UP000095280"/>
    </source>
</evidence>
<accession>A0A1I8FFZ3</accession>
<dbReference type="WBParaSite" id="maker-unitig_33144-snap-gene-0.2-mRNA-1">
    <property type="protein sequence ID" value="maker-unitig_33144-snap-gene-0.2-mRNA-1"/>
    <property type="gene ID" value="maker-unitig_33144-snap-gene-0.2"/>
</dbReference>
<name>A0A1I8FFZ3_9PLAT</name>
<proteinExistence type="predicted"/>
<dbReference type="Proteomes" id="UP000095280">
    <property type="component" value="Unplaced"/>
</dbReference>
<protein>
    <submittedName>
        <fullName evidence="3">C2 domain-containing protein</fullName>
    </submittedName>
</protein>
<keyword evidence="2" id="KW-1185">Reference proteome</keyword>
<reference evidence="3" key="1">
    <citation type="submission" date="2016-11" db="UniProtKB">
        <authorList>
            <consortium name="WormBaseParasite"/>
        </authorList>
    </citation>
    <scope>IDENTIFICATION</scope>
</reference>
<evidence type="ECO:0000313" key="3">
    <source>
        <dbReference type="WBParaSite" id="maker-unitig_33144-snap-gene-0.2-mRNA-1"/>
    </source>
</evidence>